<name>A0AAN2L7X9_PSEFL</name>
<dbReference type="Gene3D" id="3.30.429.10">
    <property type="entry name" value="Macrophage Migration Inhibitory Factor"/>
    <property type="match status" value="1"/>
</dbReference>
<organism evidence="1 2">
    <name type="scientific">Pseudomonas fluorescens</name>
    <dbReference type="NCBI Taxonomy" id="294"/>
    <lineage>
        <taxon>Bacteria</taxon>
        <taxon>Pseudomonadati</taxon>
        <taxon>Pseudomonadota</taxon>
        <taxon>Gammaproteobacteria</taxon>
        <taxon>Pseudomonadales</taxon>
        <taxon>Pseudomonadaceae</taxon>
        <taxon>Pseudomonas</taxon>
    </lineage>
</organism>
<dbReference type="InterPro" id="IPR014347">
    <property type="entry name" value="Tautomerase/MIF_sf"/>
</dbReference>
<dbReference type="CDD" id="cd00580">
    <property type="entry name" value="CHMI"/>
    <property type="match status" value="1"/>
</dbReference>
<dbReference type="Proteomes" id="UP000326595">
    <property type="component" value="Chromosome"/>
</dbReference>
<reference evidence="1 2" key="1">
    <citation type="submission" date="2024-03" db="EMBL/GenBank/DDBJ databases">
        <authorList>
            <person name="Alaster D. Moffat"/>
            <person name="Govind Chandra"/>
            <person name="Andrew W. Truman"/>
        </authorList>
    </citation>
    <scope>NUCLEOTIDE SEQUENCE [LARGE SCALE GENOMIC DNA]</scope>
    <source>
        <strain evidence="1">PS652</strain>
    </source>
</reference>
<evidence type="ECO:0000313" key="2">
    <source>
        <dbReference type="Proteomes" id="UP000326595"/>
    </source>
</evidence>
<accession>A0AAN2L7X9</accession>
<protein>
    <submittedName>
        <fullName evidence="1">5-carboxymethyl-2-hydroxymuconate Delta-isomerase</fullName>
        <ecNumber evidence="1">5.3.3.10</ecNumber>
    </submittedName>
</protein>
<dbReference type="GO" id="GO:0008704">
    <property type="term" value="F:5-carboxymethyl-2-hydroxymuconate delta-isomerase activity"/>
    <property type="evidence" value="ECO:0007669"/>
    <property type="project" value="UniProtKB-EC"/>
</dbReference>
<evidence type="ECO:0000313" key="1">
    <source>
        <dbReference type="EMBL" id="CAK9889678.1"/>
    </source>
</evidence>
<gene>
    <name evidence="1" type="primary">hpcD</name>
    <name evidence="1" type="ORF">PS652_02508</name>
</gene>
<dbReference type="EMBL" id="OZ024668">
    <property type="protein sequence ID" value="CAK9889678.1"/>
    <property type="molecule type" value="Genomic_DNA"/>
</dbReference>
<dbReference type="InterPro" id="IPR004220">
    <property type="entry name" value="5-COMe_2-OHmuconate_Isoase"/>
</dbReference>
<dbReference type="PANTHER" id="PTHR37950:SF1">
    <property type="entry name" value="4-HYDROXYPHENYLACETATE CATABOLISM PROTEIN"/>
    <property type="match status" value="1"/>
</dbReference>
<keyword evidence="1" id="KW-0413">Isomerase</keyword>
<sequence length="150" mass="16791">MPRDHPIAGASPLLHETEILMPHFIAEYTDNIEQQADLPGLFDKVHASLGASGVFPLGGIRSRGVRLDSWRMADGKHDYAFVHMTLKVGHGRDLETRTQVAQALFEVITAHFAELQSQRLLALSFEMIELHPQLNFKQNNVHAFLQNQAG</sequence>
<proteinExistence type="predicted"/>
<dbReference type="EC" id="5.3.3.10" evidence="1"/>
<dbReference type="Pfam" id="PF02962">
    <property type="entry name" value="CHMI"/>
    <property type="match status" value="1"/>
</dbReference>
<dbReference type="PANTHER" id="PTHR37950">
    <property type="entry name" value="4-HYDROXYPHENYLACETATE CATABOLISM PROTEIN"/>
    <property type="match status" value="1"/>
</dbReference>
<dbReference type="SUPFAM" id="SSF55331">
    <property type="entry name" value="Tautomerase/MIF"/>
    <property type="match status" value="1"/>
</dbReference>
<dbReference type="AlphaFoldDB" id="A0AAN2L7X9"/>